<feature type="compositionally biased region" description="Low complexity" evidence="1">
    <location>
        <begin position="17"/>
        <end position="27"/>
    </location>
</feature>
<proteinExistence type="predicted"/>
<evidence type="ECO:0000256" key="1">
    <source>
        <dbReference type="SAM" id="MobiDB-lite"/>
    </source>
</evidence>
<evidence type="ECO:0000313" key="3">
    <source>
        <dbReference type="Proteomes" id="UP000000763"/>
    </source>
</evidence>
<dbReference type="EMBL" id="AC123897">
    <property type="protein sequence ID" value="AAX93034.1"/>
    <property type="molecule type" value="Genomic_DNA"/>
</dbReference>
<dbReference type="Proteomes" id="UP000000763">
    <property type="component" value="Chromosome 11"/>
</dbReference>
<dbReference type="Gene3D" id="1.10.510.10">
    <property type="entry name" value="Transferase(Phosphotransferase) domain 1"/>
    <property type="match status" value="1"/>
</dbReference>
<dbReference type="AlphaFoldDB" id="Q2R9Y2"/>
<evidence type="ECO:0008006" key="4">
    <source>
        <dbReference type="Google" id="ProtNLM"/>
    </source>
</evidence>
<reference evidence="3" key="2">
    <citation type="journal article" date="2008" name="Nucleic Acids Res.">
        <title>The rice annotation project database (RAP-DB): 2008 update.</title>
        <authorList>
            <consortium name="The rice annotation project (RAP)"/>
        </authorList>
    </citation>
    <scope>GENOME REANNOTATION</scope>
    <source>
        <strain evidence="3">cv. Nipponbare</strain>
    </source>
</reference>
<sequence length="266" mass="28879">MGHDGPQNRHREIPSLQQSQREATAARQTRRFEGSAGQCDPHPEIAWLRPGMDHGWATRVPVQPRPWDVAGHRDDVHLVLFLVSDVSFADMWLTSTSAELIPIEETYINCAGIGLLLSRAVRRSAADGFSAPARNGPPGGDEQRSTPSGSGYAVGGDMSTYGDVYSFGIILFEIFLRKRPTDDMFKDAVSNVYIFIQGCTRGNYIATLIADLSRRLAGGPALGLFGKLLGDRRAAPIKGAPPIPKGACYYPGKDVLRVIACAVCPR</sequence>
<organism evidence="2 3">
    <name type="scientific">Oryza sativa subsp. japonica</name>
    <name type="common">Rice</name>
    <dbReference type="NCBI Taxonomy" id="39947"/>
    <lineage>
        <taxon>Eukaryota</taxon>
        <taxon>Viridiplantae</taxon>
        <taxon>Streptophyta</taxon>
        <taxon>Embryophyta</taxon>
        <taxon>Tracheophyta</taxon>
        <taxon>Spermatophyta</taxon>
        <taxon>Magnoliopsida</taxon>
        <taxon>Liliopsida</taxon>
        <taxon>Poales</taxon>
        <taxon>Poaceae</taxon>
        <taxon>BOP clade</taxon>
        <taxon>Oryzoideae</taxon>
        <taxon>Oryzeae</taxon>
        <taxon>Oryzinae</taxon>
        <taxon>Oryza</taxon>
        <taxon>Oryza sativa</taxon>
    </lineage>
</organism>
<name>Q2R9Y2_ORYSJ</name>
<dbReference type="InterPro" id="IPR011009">
    <property type="entry name" value="Kinase-like_dom_sf"/>
</dbReference>
<feature type="compositionally biased region" description="Basic and acidic residues" evidence="1">
    <location>
        <begin position="1"/>
        <end position="13"/>
    </location>
</feature>
<dbReference type="SUPFAM" id="SSF56112">
    <property type="entry name" value="Protein kinase-like (PK-like)"/>
    <property type="match status" value="1"/>
</dbReference>
<evidence type="ECO:0000313" key="2">
    <source>
        <dbReference type="EMBL" id="AAX93034.1"/>
    </source>
</evidence>
<accession>Q2R9Y2</accession>
<gene>
    <name evidence="2" type="ordered locus">LOC_Os11g07190</name>
</gene>
<reference evidence="3" key="1">
    <citation type="journal article" date="2005" name="Nature">
        <title>The map-based sequence of the rice genome.</title>
        <authorList>
            <consortium name="International rice genome sequencing project (IRGSP)"/>
            <person name="Matsumoto T."/>
            <person name="Wu J."/>
            <person name="Kanamori H."/>
            <person name="Katayose Y."/>
            <person name="Fujisawa M."/>
            <person name="Namiki N."/>
            <person name="Mizuno H."/>
            <person name="Yamamoto K."/>
            <person name="Antonio B.A."/>
            <person name="Baba T."/>
            <person name="Sakata K."/>
            <person name="Nagamura Y."/>
            <person name="Aoki H."/>
            <person name="Arikawa K."/>
            <person name="Arita K."/>
            <person name="Bito T."/>
            <person name="Chiden Y."/>
            <person name="Fujitsuka N."/>
            <person name="Fukunaka R."/>
            <person name="Hamada M."/>
            <person name="Harada C."/>
            <person name="Hayashi A."/>
            <person name="Hijishita S."/>
            <person name="Honda M."/>
            <person name="Hosokawa S."/>
            <person name="Ichikawa Y."/>
            <person name="Idonuma A."/>
            <person name="Iijima M."/>
            <person name="Ikeda M."/>
            <person name="Ikeno M."/>
            <person name="Ito K."/>
            <person name="Ito S."/>
            <person name="Ito T."/>
            <person name="Ito Y."/>
            <person name="Ito Y."/>
            <person name="Iwabuchi A."/>
            <person name="Kamiya K."/>
            <person name="Karasawa W."/>
            <person name="Kurita K."/>
            <person name="Katagiri S."/>
            <person name="Kikuta A."/>
            <person name="Kobayashi H."/>
            <person name="Kobayashi N."/>
            <person name="Machita K."/>
            <person name="Maehara T."/>
            <person name="Masukawa M."/>
            <person name="Mizubayashi T."/>
            <person name="Mukai Y."/>
            <person name="Nagasaki H."/>
            <person name="Nagata Y."/>
            <person name="Naito S."/>
            <person name="Nakashima M."/>
            <person name="Nakama Y."/>
            <person name="Nakamichi Y."/>
            <person name="Nakamura M."/>
            <person name="Meguro A."/>
            <person name="Negishi M."/>
            <person name="Ohta I."/>
            <person name="Ohta T."/>
            <person name="Okamoto M."/>
            <person name="Ono N."/>
            <person name="Saji S."/>
            <person name="Sakaguchi M."/>
            <person name="Sakai K."/>
            <person name="Shibata M."/>
            <person name="Shimokawa T."/>
            <person name="Song J."/>
            <person name="Takazaki Y."/>
            <person name="Terasawa K."/>
            <person name="Tsugane M."/>
            <person name="Tsuji K."/>
            <person name="Ueda S."/>
            <person name="Waki K."/>
            <person name="Yamagata H."/>
            <person name="Yamamoto M."/>
            <person name="Yamamoto S."/>
            <person name="Yamane H."/>
            <person name="Yoshiki S."/>
            <person name="Yoshihara R."/>
            <person name="Yukawa K."/>
            <person name="Zhong H."/>
            <person name="Yano M."/>
            <person name="Yuan Q."/>
            <person name="Ouyang S."/>
            <person name="Liu J."/>
            <person name="Jones K.M."/>
            <person name="Gansberger K."/>
            <person name="Moffat K."/>
            <person name="Hill J."/>
            <person name="Bera J."/>
            <person name="Fadrosh D."/>
            <person name="Jin S."/>
            <person name="Johri S."/>
            <person name="Kim M."/>
            <person name="Overton L."/>
            <person name="Reardon M."/>
            <person name="Tsitrin T."/>
            <person name="Vuong H."/>
            <person name="Weaver B."/>
            <person name="Ciecko A."/>
            <person name="Tallon L."/>
            <person name="Jackson J."/>
            <person name="Pai G."/>
            <person name="Aken S.V."/>
            <person name="Utterback T."/>
            <person name="Reidmuller S."/>
            <person name="Feldblyum T."/>
            <person name="Hsiao J."/>
            <person name="Zismann V."/>
            <person name="Iobst S."/>
            <person name="de Vazeille A.R."/>
            <person name="Buell C.R."/>
            <person name="Ying K."/>
            <person name="Li Y."/>
            <person name="Lu T."/>
            <person name="Huang Y."/>
            <person name="Zhao Q."/>
            <person name="Feng Q."/>
            <person name="Zhang L."/>
            <person name="Zhu J."/>
            <person name="Weng Q."/>
            <person name="Mu J."/>
            <person name="Lu Y."/>
            <person name="Fan D."/>
            <person name="Liu Y."/>
            <person name="Guan J."/>
            <person name="Zhang Y."/>
            <person name="Yu S."/>
            <person name="Liu X."/>
            <person name="Zhang Y."/>
            <person name="Hong G."/>
            <person name="Han B."/>
            <person name="Choisne N."/>
            <person name="Demange N."/>
            <person name="Orjeda G."/>
            <person name="Samain S."/>
            <person name="Cattolico L."/>
            <person name="Pelletier E."/>
            <person name="Couloux A."/>
            <person name="Segurens B."/>
            <person name="Wincker P."/>
            <person name="D'Hont A."/>
            <person name="Scarpelli C."/>
            <person name="Weissenbach J."/>
            <person name="Salanoubat M."/>
            <person name="Quetier F."/>
            <person name="Yu Y."/>
            <person name="Kim H.R."/>
            <person name="Rambo T."/>
            <person name="Currie J."/>
            <person name="Collura K."/>
            <person name="Luo M."/>
            <person name="Yang T."/>
            <person name="Ammiraju J.S.S."/>
            <person name="Engler F."/>
            <person name="Soderlund C."/>
            <person name="Wing R.A."/>
            <person name="Palmer L.E."/>
            <person name="de la Bastide M."/>
            <person name="Spiegel L."/>
            <person name="Nascimento L."/>
            <person name="Zutavern T."/>
            <person name="O'Shaughnessy A."/>
            <person name="Dike S."/>
            <person name="Dedhia N."/>
            <person name="Preston R."/>
            <person name="Balija V."/>
            <person name="McCombie W.R."/>
            <person name="Chow T."/>
            <person name="Chen H."/>
            <person name="Chung M."/>
            <person name="Chen C."/>
            <person name="Shaw J."/>
            <person name="Wu H."/>
            <person name="Hsiao K."/>
            <person name="Chao Y."/>
            <person name="Chu M."/>
            <person name="Cheng C."/>
            <person name="Hour A."/>
            <person name="Lee P."/>
            <person name="Lin S."/>
            <person name="Lin Y."/>
            <person name="Liou J."/>
            <person name="Liu S."/>
            <person name="Hsing Y."/>
            <person name="Raghuvanshi S."/>
            <person name="Mohanty A."/>
            <person name="Bharti A.K."/>
            <person name="Gaur A."/>
            <person name="Gupta V."/>
            <person name="Kumar D."/>
            <person name="Ravi V."/>
            <person name="Vij S."/>
            <person name="Kapur A."/>
            <person name="Khurana P."/>
            <person name="Khurana P."/>
            <person name="Khurana J.P."/>
            <person name="Tyagi A.K."/>
            <person name="Gaikwad K."/>
            <person name="Singh A."/>
            <person name="Dalal V."/>
            <person name="Srivastava S."/>
            <person name="Dixit A."/>
            <person name="Pal A.K."/>
            <person name="Ghazi I.A."/>
            <person name="Yadav M."/>
            <person name="Pandit A."/>
            <person name="Bhargava A."/>
            <person name="Sureshbabu K."/>
            <person name="Batra K."/>
            <person name="Sharma T.R."/>
            <person name="Mohapatra T."/>
            <person name="Singh N.K."/>
            <person name="Messing J."/>
            <person name="Nelson A.B."/>
            <person name="Fuks G."/>
            <person name="Kavchok S."/>
            <person name="Keizer G."/>
            <person name="Linton E."/>
            <person name="Llaca V."/>
            <person name="Song R."/>
            <person name="Tanyolac B."/>
            <person name="Young S."/>
            <person name="Ho-Il K."/>
            <person name="Hahn J.H."/>
            <person name="Sangsakoo G."/>
            <person name="Vanavichit A."/>
            <person name="de Mattos Luiz.A.T."/>
            <person name="Zimmer P.D."/>
            <person name="Malone G."/>
            <person name="Dellagostin O."/>
            <person name="de Oliveira A.C."/>
            <person name="Bevan M."/>
            <person name="Bancroft I."/>
            <person name="Minx P."/>
            <person name="Cordum H."/>
            <person name="Wilson R."/>
            <person name="Cheng Z."/>
            <person name="Jin W."/>
            <person name="Jiang J."/>
            <person name="Leong S.A."/>
            <person name="Iwama H."/>
            <person name="Gojobori T."/>
            <person name="Itoh T."/>
            <person name="Niimura Y."/>
            <person name="Fujii Y."/>
            <person name="Habara T."/>
            <person name="Sakai H."/>
            <person name="Sato Y."/>
            <person name="Wilson G."/>
            <person name="Kumar K."/>
            <person name="McCouch S."/>
            <person name="Juretic N."/>
            <person name="Hoen D."/>
            <person name="Wright S."/>
            <person name="Bruskiewich R."/>
            <person name="Bureau T."/>
            <person name="Miyao A."/>
            <person name="Hirochika H."/>
            <person name="Nishikawa T."/>
            <person name="Kadowaki K."/>
            <person name="Sugiura M."/>
            <person name="Burr B."/>
            <person name="Sasaki T."/>
        </authorList>
    </citation>
    <scope>NUCLEOTIDE SEQUENCE [LARGE SCALE GENOMIC DNA]</scope>
    <source>
        <strain evidence="3">cv. Nipponbare</strain>
    </source>
</reference>
<protein>
    <recommendedName>
        <fullName evidence="4">Protein kinase domain-containing protein</fullName>
    </recommendedName>
</protein>
<feature type="region of interest" description="Disordered" evidence="1">
    <location>
        <begin position="128"/>
        <end position="151"/>
    </location>
</feature>
<feature type="region of interest" description="Disordered" evidence="1">
    <location>
        <begin position="1"/>
        <end position="43"/>
    </location>
</feature>